<keyword evidence="3" id="KW-1185">Reference proteome</keyword>
<feature type="compositionally biased region" description="Pro residues" evidence="1">
    <location>
        <begin position="644"/>
        <end position="656"/>
    </location>
</feature>
<feature type="region of interest" description="Disordered" evidence="1">
    <location>
        <begin position="305"/>
        <end position="392"/>
    </location>
</feature>
<comment type="caution">
    <text evidence="2">The sequence shown here is derived from an EMBL/GenBank/DDBJ whole genome shotgun (WGS) entry which is preliminary data.</text>
</comment>
<feature type="region of interest" description="Disordered" evidence="1">
    <location>
        <begin position="226"/>
        <end position="259"/>
    </location>
</feature>
<accession>A0AA39CFQ2</accession>
<feature type="compositionally biased region" description="Polar residues" evidence="1">
    <location>
        <begin position="378"/>
        <end position="387"/>
    </location>
</feature>
<feature type="compositionally biased region" description="Basic and acidic residues" evidence="1">
    <location>
        <begin position="248"/>
        <end position="259"/>
    </location>
</feature>
<feature type="region of interest" description="Disordered" evidence="1">
    <location>
        <begin position="638"/>
        <end position="669"/>
    </location>
</feature>
<feature type="compositionally biased region" description="Polar residues" evidence="1">
    <location>
        <begin position="317"/>
        <end position="329"/>
    </location>
</feature>
<dbReference type="Gene3D" id="3.30.40.10">
    <property type="entry name" value="Zinc/RING finger domain, C3HC4 (zinc finger)"/>
    <property type="match status" value="1"/>
</dbReference>
<name>A0AA39CFQ2_9EURO</name>
<feature type="compositionally biased region" description="Basic and acidic residues" evidence="1">
    <location>
        <begin position="122"/>
        <end position="133"/>
    </location>
</feature>
<dbReference type="AlphaFoldDB" id="A0AA39CFQ2"/>
<evidence type="ECO:0008006" key="4">
    <source>
        <dbReference type="Google" id="ProtNLM"/>
    </source>
</evidence>
<evidence type="ECO:0000313" key="3">
    <source>
        <dbReference type="Proteomes" id="UP001172673"/>
    </source>
</evidence>
<evidence type="ECO:0000313" key="2">
    <source>
        <dbReference type="EMBL" id="KAJ9606475.1"/>
    </source>
</evidence>
<dbReference type="InterPro" id="IPR013083">
    <property type="entry name" value="Znf_RING/FYVE/PHD"/>
</dbReference>
<reference evidence="2" key="1">
    <citation type="submission" date="2022-10" db="EMBL/GenBank/DDBJ databases">
        <title>Culturing micro-colonial fungi from biological soil crusts in the Mojave desert and describing Neophaeococcomyces mojavensis, and introducing the new genera and species Taxawa tesnikishii.</title>
        <authorList>
            <person name="Kurbessoian T."/>
            <person name="Stajich J.E."/>
        </authorList>
    </citation>
    <scope>NUCLEOTIDE SEQUENCE</scope>
    <source>
        <strain evidence="2">TK_41</strain>
    </source>
</reference>
<protein>
    <recommendedName>
        <fullName evidence="4">Zinc finger PHD-type domain-containing protein</fullName>
    </recommendedName>
</protein>
<sequence length="937" mass="102484">MAETLDPLVVDDDDSPRPARRSRRGSVAQDDRNSSKPNQHISETPVVLDEEDARSPQPTRRSRPVAPPAQKSSDAKSKRSRTQAPEANDEEEVQPRTSRRIRQAPVRFGDFVQLFPSEDDNIGDKAVDSDKPPSKRGAATPDKAPSPTVTVADDDDDASTDKADWLVHDPDYGLLTRASTPEPVSTPKPPRDVSEFLSGEKPVPDRFSMSDHVYIAAMLRVKDLVEEQEKKSKGRKRKRDDDDDDDDETKKWCSCKKPDDGRPMIECGDPACKVKWWHLDCLGDAEYELAEKWAILADYKARQQTRSPTPLPPLAAVNSQQATRSSLAASNDDDKTDNLALSPLPADDCEGDEFQPVESENIVERNKNADSEEIPESATRSPSNDNIHVQPPVDASDEAQKTLVAEGVIASHIQPGQAEGCAAVEGILTPEACSTAPAETATGTTVRPALLPPVPDAPIVPAFGISKVRGKALPVSINPVQLDTEPPTRTIIRPALLPALPDAPVQAEARRTTNGDNLLARNAKELPEPFGVSTVRGKALSMSINSAQRDTEPVTRKVVQPALLPPLPNPLIRALIEAEVCRRASSDNLLATDPTELAKPFDISKVRGKAIPVSIAPAQLDTEATKPLPRFSAEASVAPSYVPNNPPPRNPSPGPAAPLVEPLSPPQMTLRPISDQEALERSAQLWTTDKTKVTMRNNREFVMKYKNDEDLPSNPNSAMFHVCLPTGPGSACETFDINVETLAPSSFLIGTIVEKFRLEALEDGYMRLHNVSGEVVEACLSYLEGEYLFIKLPPSPLSDEFKTKLLQHTHFAHVLNIPRLMRAAMHALCTTVHSSPIDWVYDDAMIKLLDEFTFEGNPARRYLSSGGGSKIIKAEIGGVDFPDDEEGVHRICGFDHAQWRGLWTGEGKKFPSWPLSDKWLKERAALGEQATVSNEAC</sequence>
<dbReference type="SUPFAM" id="SSF57903">
    <property type="entry name" value="FYVE/PHD zinc finger"/>
    <property type="match status" value="1"/>
</dbReference>
<evidence type="ECO:0000256" key="1">
    <source>
        <dbReference type="SAM" id="MobiDB-lite"/>
    </source>
</evidence>
<dbReference type="Proteomes" id="UP001172673">
    <property type="component" value="Unassembled WGS sequence"/>
</dbReference>
<proteinExistence type="predicted"/>
<feature type="compositionally biased region" description="Basic and acidic residues" evidence="1">
    <location>
        <begin position="159"/>
        <end position="171"/>
    </location>
</feature>
<organism evidence="2 3">
    <name type="scientific">Cladophialophora chaetospira</name>
    <dbReference type="NCBI Taxonomy" id="386627"/>
    <lineage>
        <taxon>Eukaryota</taxon>
        <taxon>Fungi</taxon>
        <taxon>Dikarya</taxon>
        <taxon>Ascomycota</taxon>
        <taxon>Pezizomycotina</taxon>
        <taxon>Eurotiomycetes</taxon>
        <taxon>Chaetothyriomycetidae</taxon>
        <taxon>Chaetothyriales</taxon>
        <taxon>Herpotrichiellaceae</taxon>
        <taxon>Cladophialophora</taxon>
    </lineage>
</organism>
<dbReference type="InterPro" id="IPR011011">
    <property type="entry name" value="Znf_FYVE_PHD"/>
</dbReference>
<gene>
    <name evidence="2" type="ORF">H2200_009436</name>
</gene>
<dbReference type="EMBL" id="JAPDRK010000014">
    <property type="protein sequence ID" value="KAJ9606475.1"/>
    <property type="molecule type" value="Genomic_DNA"/>
</dbReference>
<feature type="region of interest" description="Disordered" evidence="1">
    <location>
        <begin position="1"/>
        <end position="202"/>
    </location>
</feature>